<dbReference type="EMBL" id="NMUH01002661">
    <property type="protein sequence ID" value="MQM01335.1"/>
    <property type="molecule type" value="Genomic_DNA"/>
</dbReference>
<dbReference type="Proteomes" id="UP000652761">
    <property type="component" value="Unassembled WGS sequence"/>
</dbReference>
<sequence length="348" mass="37875">MAADDPCISAERHYIEAAILESRDSLLGTYALSFPSFPLGFASQNRLPSAVELGSFNRGPLECLLLIENASTLQDIRDEVEKASKICKVDFDQVVVAPSFSPRTTSSSASDGETNEVTNDSAAPDDYNPLSGDSHLFYGRKCETSSRVTEVFSPEAEDDWDPQTFDMTNELPPHSSFFGTAATEGDNTTFSFAEVGLPAKQYPPSVEAYVPMAVGEFPTRGPVLEDDSPQSNNSGSPQVELATFPGHGVEWPTGVQPTLLPLGDGFLESLLERVRVIVRAKDPPSIDVVRQALEQNTTAAFYMGFSKDFWMIAVEEIWDEHGSKTRPDRDRIGRVGSVLGLPIRAGVT</sequence>
<proteinExistence type="predicted"/>
<feature type="compositionally biased region" description="Low complexity" evidence="1">
    <location>
        <begin position="101"/>
        <end position="110"/>
    </location>
</feature>
<comment type="caution">
    <text evidence="2">The sequence shown here is derived from an EMBL/GenBank/DDBJ whole genome shotgun (WGS) entry which is preliminary data.</text>
</comment>
<reference evidence="2" key="1">
    <citation type="submission" date="2017-07" db="EMBL/GenBank/DDBJ databases">
        <title>Taro Niue Genome Assembly and Annotation.</title>
        <authorList>
            <person name="Atibalentja N."/>
            <person name="Keating K."/>
            <person name="Fields C.J."/>
        </authorList>
    </citation>
    <scope>NUCLEOTIDE SEQUENCE</scope>
    <source>
        <strain evidence="2">Niue_2</strain>
        <tissue evidence="2">Leaf</tissue>
    </source>
</reference>
<feature type="region of interest" description="Disordered" evidence="1">
    <location>
        <begin position="101"/>
        <end position="130"/>
    </location>
</feature>
<protein>
    <submittedName>
        <fullName evidence="2">Uncharacterized protein</fullName>
    </submittedName>
</protein>
<name>A0A843W8X7_COLES</name>
<dbReference type="AlphaFoldDB" id="A0A843W8X7"/>
<keyword evidence="3" id="KW-1185">Reference proteome</keyword>
<evidence type="ECO:0000313" key="3">
    <source>
        <dbReference type="Proteomes" id="UP000652761"/>
    </source>
</evidence>
<feature type="region of interest" description="Disordered" evidence="1">
    <location>
        <begin position="220"/>
        <end position="240"/>
    </location>
</feature>
<evidence type="ECO:0000313" key="2">
    <source>
        <dbReference type="EMBL" id="MQM01335.1"/>
    </source>
</evidence>
<organism evidence="2 3">
    <name type="scientific">Colocasia esculenta</name>
    <name type="common">Wild taro</name>
    <name type="synonym">Arum esculentum</name>
    <dbReference type="NCBI Taxonomy" id="4460"/>
    <lineage>
        <taxon>Eukaryota</taxon>
        <taxon>Viridiplantae</taxon>
        <taxon>Streptophyta</taxon>
        <taxon>Embryophyta</taxon>
        <taxon>Tracheophyta</taxon>
        <taxon>Spermatophyta</taxon>
        <taxon>Magnoliopsida</taxon>
        <taxon>Liliopsida</taxon>
        <taxon>Araceae</taxon>
        <taxon>Aroideae</taxon>
        <taxon>Colocasieae</taxon>
        <taxon>Colocasia</taxon>
    </lineage>
</organism>
<evidence type="ECO:0000256" key="1">
    <source>
        <dbReference type="SAM" id="MobiDB-lite"/>
    </source>
</evidence>
<feature type="compositionally biased region" description="Polar residues" evidence="1">
    <location>
        <begin position="111"/>
        <end position="121"/>
    </location>
</feature>
<accession>A0A843W8X7</accession>
<gene>
    <name evidence="2" type="ORF">Taro_034085</name>
</gene>